<dbReference type="InterPro" id="IPR016098">
    <property type="entry name" value="CAP/MinC_C"/>
</dbReference>
<proteinExistence type="predicted"/>
<dbReference type="InterPro" id="IPR012945">
    <property type="entry name" value="Tubulin-bd_cofactor_C_dom"/>
</dbReference>
<feature type="domain" description="Tubulin binding cofactor C-like" evidence="1">
    <location>
        <begin position="43"/>
        <end position="98"/>
    </location>
</feature>
<dbReference type="InterPro" id="IPR039589">
    <property type="entry name" value="TBCC1"/>
</dbReference>
<sequence>LVGQTMKLGTLLPLHSTHLPNVFMAEFRIHRCSYSYTYIHAPLRQCRSSSFHILTPTRPAVQLNCSNLLFAPYNTSYIKLPEHMKKTGLCKDLNLWNKPLITYPAHMFNKHSCTIILRKSRDCFIPCFIPIEYENALDKRQKSISLLANEITDAQLN</sequence>
<comment type="caution">
    <text evidence="2">The sequence shown here is derived from an EMBL/GenBank/DDBJ whole genome shotgun (WGS) entry which is preliminary data.</text>
</comment>
<name>A0A8S2EWD6_9BILA</name>
<organism evidence="2 4">
    <name type="scientific">Didymodactylos carnosus</name>
    <dbReference type="NCBI Taxonomy" id="1234261"/>
    <lineage>
        <taxon>Eukaryota</taxon>
        <taxon>Metazoa</taxon>
        <taxon>Spiralia</taxon>
        <taxon>Gnathifera</taxon>
        <taxon>Rotifera</taxon>
        <taxon>Eurotatoria</taxon>
        <taxon>Bdelloidea</taxon>
        <taxon>Philodinida</taxon>
        <taxon>Philodinidae</taxon>
        <taxon>Didymodactylos</taxon>
    </lineage>
</organism>
<dbReference type="PANTHER" id="PTHR16052">
    <property type="entry name" value="TBCC DOMAIN-CONTAINING PROTEIN 1"/>
    <property type="match status" value="1"/>
</dbReference>
<evidence type="ECO:0000313" key="3">
    <source>
        <dbReference type="EMBL" id="CAF4067658.1"/>
    </source>
</evidence>
<evidence type="ECO:0000313" key="2">
    <source>
        <dbReference type="EMBL" id="CAF1261217.1"/>
    </source>
</evidence>
<dbReference type="Proteomes" id="UP000682733">
    <property type="component" value="Unassembled WGS sequence"/>
</dbReference>
<dbReference type="Proteomes" id="UP000677228">
    <property type="component" value="Unassembled WGS sequence"/>
</dbReference>
<reference evidence="2" key="1">
    <citation type="submission" date="2021-02" db="EMBL/GenBank/DDBJ databases">
        <authorList>
            <person name="Nowell W R."/>
        </authorList>
    </citation>
    <scope>NUCLEOTIDE SEQUENCE</scope>
</reference>
<feature type="non-terminal residue" evidence="2">
    <location>
        <position position="1"/>
    </location>
</feature>
<dbReference type="EMBL" id="CAJOBA010038835">
    <property type="protein sequence ID" value="CAF4067658.1"/>
    <property type="molecule type" value="Genomic_DNA"/>
</dbReference>
<dbReference type="PANTHER" id="PTHR16052:SF0">
    <property type="entry name" value="TBCC DOMAIN-CONTAINING PROTEIN 1"/>
    <property type="match status" value="1"/>
</dbReference>
<dbReference type="Gene3D" id="2.160.20.70">
    <property type="match status" value="1"/>
</dbReference>
<evidence type="ECO:0000259" key="1">
    <source>
        <dbReference type="Pfam" id="PF07986"/>
    </source>
</evidence>
<evidence type="ECO:0000313" key="4">
    <source>
        <dbReference type="Proteomes" id="UP000677228"/>
    </source>
</evidence>
<dbReference type="Pfam" id="PF07986">
    <property type="entry name" value="TBCC"/>
    <property type="match status" value="1"/>
</dbReference>
<gene>
    <name evidence="2" type="ORF">OVA965_LOCUS26737</name>
    <name evidence="3" type="ORF">TMI583_LOCUS27473</name>
</gene>
<dbReference type="AlphaFoldDB" id="A0A8S2EWD6"/>
<dbReference type="GO" id="GO:0051684">
    <property type="term" value="P:maintenance of Golgi location"/>
    <property type="evidence" value="ECO:0007669"/>
    <property type="project" value="TreeGrafter"/>
</dbReference>
<dbReference type="EMBL" id="CAJNOK010017285">
    <property type="protein sequence ID" value="CAF1261217.1"/>
    <property type="molecule type" value="Genomic_DNA"/>
</dbReference>
<accession>A0A8S2EWD6</accession>
<protein>
    <recommendedName>
        <fullName evidence="1">Tubulin binding cofactor C-like domain-containing protein</fullName>
    </recommendedName>
</protein>